<dbReference type="InterPro" id="IPR036156">
    <property type="entry name" value="Beta-gal/glucu_dom_sf"/>
</dbReference>
<dbReference type="InterPro" id="IPR041447">
    <property type="entry name" value="Mannosidase_ig"/>
</dbReference>
<keyword evidence="3" id="KW-1185">Reference proteome</keyword>
<evidence type="ECO:0000259" key="1">
    <source>
        <dbReference type="Pfam" id="PF17786"/>
    </source>
</evidence>
<organism evidence="2 3">
    <name type="scientific">Saccharicrinis fermentans DSM 9555 = JCM 21142</name>
    <dbReference type="NCBI Taxonomy" id="869213"/>
    <lineage>
        <taxon>Bacteria</taxon>
        <taxon>Pseudomonadati</taxon>
        <taxon>Bacteroidota</taxon>
        <taxon>Bacteroidia</taxon>
        <taxon>Marinilabiliales</taxon>
        <taxon>Marinilabiliaceae</taxon>
        <taxon>Saccharicrinis</taxon>
    </lineage>
</organism>
<dbReference type="Proteomes" id="UP000019402">
    <property type="component" value="Unassembled WGS sequence"/>
</dbReference>
<evidence type="ECO:0000313" key="2">
    <source>
        <dbReference type="EMBL" id="GAF04505.1"/>
    </source>
</evidence>
<dbReference type="Pfam" id="PF17786">
    <property type="entry name" value="Mannosidase_ig"/>
    <property type="match status" value="1"/>
</dbReference>
<sequence>MRDDAGKVLSEKKFDLAVIQENSAKLFFPVQEKVLKSVKEKFFVYLELTNKKGEVISKNDYFFLIGDQEKASARFKEWKTERVNQENIHGRYGSYYHFFEEFTEQNGKKLESETQTPRAIGF</sequence>
<dbReference type="RefSeq" id="WP_235208274.1">
    <property type="nucleotide sequence ID" value="NZ_BAMD01000047.1"/>
</dbReference>
<feature type="domain" description="Mannosidase Ig/CBM-like" evidence="1">
    <location>
        <begin position="3"/>
        <end position="63"/>
    </location>
</feature>
<reference evidence="2 3" key="1">
    <citation type="journal article" date="2014" name="Genome Announc.">
        <title>Draft Genome Sequence of Cytophaga fermentans JCM 21142T, a Facultative Anaerobe Isolated from Marine Mud.</title>
        <authorList>
            <person name="Starns D."/>
            <person name="Oshima K."/>
            <person name="Suda W."/>
            <person name="Iino T."/>
            <person name="Yuki M."/>
            <person name="Inoue J."/>
            <person name="Kitamura K."/>
            <person name="Iida T."/>
            <person name="Darby A."/>
            <person name="Hattori M."/>
            <person name="Ohkuma M."/>
        </authorList>
    </citation>
    <scope>NUCLEOTIDE SEQUENCE [LARGE SCALE GENOMIC DNA]</scope>
    <source>
        <strain evidence="2 3">JCM 21142</strain>
    </source>
</reference>
<dbReference type="EMBL" id="BAMD01000047">
    <property type="protein sequence ID" value="GAF04505.1"/>
    <property type="molecule type" value="Genomic_DNA"/>
</dbReference>
<dbReference type="Gene3D" id="2.60.40.10">
    <property type="entry name" value="Immunoglobulins"/>
    <property type="match status" value="1"/>
</dbReference>
<proteinExistence type="predicted"/>
<name>W7Y0Q1_9BACT</name>
<dbReference type="InterPro" id="IPR013783">
    <property type="entry name" value="Ig-like_fold"/>
</dbReference>
<protein>
    <recommendedName>
        <fullName evidence="1">Mannosidase Ig/CBM-like domain-containing protein</fullName>
    </recommendedName>
</protein>
<accession>W7Y0Q1</accession>
<comment type="caution">
    <text evidence="2">The sequence shown here is derived from an EMBL/GenBank/DDBJ whole genome shotgun (WGS) entry which is preliminary data.</text>
</comment>
<evidence type="ECO:0000313" key="3">
    <source>
        <dbReference type="Proteomes" id="UP000019402"/>
    </source>
</evidence>
<dbReference type="SUPFAM" id="SSF49303">
    <property type="entry name" value="beta-Galactosidase/glucuronidase domain"/>
    <property type="match status" value="1"/>
</dbReference>
<dbReference type="AlphaFoldDB" id="W7Y0Q1"/>
<gene>
    <name evidence="2" type="ORF">JCM21142_83213</name>
</gene>